<dbReference type="Proteomes" id="UP000007266">
    <property type="component" value="Linkage group 5"/>
</dbReference>
<accession>D6WLR1</accession>
<dbReference type="InParanoid" id="D6WLR1"/>
<dbReference type="PANTHER" id="PTHR11008:SF39">
    <property type="entry name" value="CIRCADIAN CLOCK-CONTROLLED PROTEIN-LIKE PROTEIN"/>
    <property type="match status" value="1"/>
</dbReference>
<evidence type="ECO:0000256" key="3">
    <source>
        <dbReference type="ARBA" id="ARBA00060902"/>
    </source>
</evidence>
<keyword evidence="4" id="KW-0812">Transmembrane</keyword>
<dbReference type="FunFam" id="3.15.10.30:FF:000001">
    <property type="entry name" value="Takeout-like protein 1"/>
    <property type="match status" value="1"/>
</dbReference>
<dbReference type="GO" id="GO:0005615">
    <property type="term" value="C:extracellular space"/>
    <property type="evidence" value="ECO:0000318"/>
    <property type="project" value="GO_Central"/>
</dbReference>
<keyword evidence="4" id="KW-0472">Membrane</keyword>
<evidence type="ECO:0000256" key="4">
    <source>
        <dbReference type="SAM" id="Phobius"/>
    </source>
</evidence>
<dbReference type="eggNOG" id="ENOG502RASS">
    <property type="taxonomic scope" value="Eukaryota"/>
</dbReference>
<dbReference type="InterPro" id="IPR038606">
    <property type="entry name" value="To_sf"/>
</dbReference>
<proteinExistence type="inferred from homology"/>
<feature type="transmembrane region" description="Helical" evidence="4">
    <location>
        <begin position="6"/>
        <end position="23"/>
    </location>
</feature>
<dbReference type="SMART" id="SM00700">
    <property type="entry name" value="JHBP"/>
    <property type="match status" value="1"/>
</dbReference>
<dbReference type="OrthoDB" id="8174700at2759"/>
<evidence type="ECO:0000313" key="5">
    <source>
        <dbReference type="EMBL" id="EFA03416.2"/>
    </source>
</evidence>
<dbReference type="HOGENOM" id="CLU_069908_0_0_1"/>
<dbReference type="GO" id="GO:0007623">
    <property type="term" value="P:circadian rhythm"/>
    <property type="evidence" value="ECO:0000318"/>
    <property type="project" value="GO_Central"/>
</dbReference>
<dbReference type="OMA" id="NITMQTE"/>
<keyword evidence="6" id="KW-1185">Reference proteome</keyword>
<sequence length="254" mass="29202">MCNKKLIVFNVFIIYNFAVFTTVRGKPKLPSFIKVCRRSDPHLSDCIKNSVENLRPLLARGIPEFDIPSCEPLCIPEVVIDQGSGAVAVRSTYRDIKVYGPSKFVLKYVKIDMERDRIRIKLWLPRLELTSRYAMEGRILMMPISGTGTSRGNYSNIDATVIMQGQRVHKDNETYFNIKDFYVDFNIGHATIQLDDLFNGDKELGEAMNLFLNDNWKNVANEIKPVLEDTIASIFKKFSNKIYHKYPLNLLLPK</sequence>
<keyword evidence="1" id="KW-0732">Signal</keyword>
<dbReference type="Gene3D" id="3.15.10.30">
    <property type="entry name" value="Haemolymph juvenile hormone binding protein"/>
    <property type="match status" value="1"/>
</dbReference>
<dbReference type="EMBL" id="KQ971343">
    <property type="protein sequence ID" value="EFA03416.2"/>
    <property type="molecule type" value="Genomic_DNA"/>
</dbReference>
<gene>
    <name evidence="5" type="primary">AUGUSTUS-3.0.2_13403</name>
    <name evidence="5" type="ORF">TcasGA2_TC013403</name>
</gene>
<organism evidence="5 6">
    <name type="scientific">Tribolium castaneum</name>
    <name type="common">Red flour beetle</name>
    <dbReference type="NCBI Taxonomy" id="7070"/>
    <lineage>
        <taxon>Eukaryota</taxon>
        <taxon>Metazoa</taxon>
        <taxon>Ecdysozoa</taxon>
        <taxon>Arthropoda</taxon>
        <taxon>Hexapoda</taxon>
        <taxon>Insecta</taxon>
        <taxon>Pterygota</taxon>
        <taxon>Neoptera</taxon>
        <taxon>Endopterygota</taxon>
        <taxon>Coleoptera</taxon>
        <taxon>Polyphaga</taxon>
        <taxon>Cucujiformia</taxon>
        <taxon>Tenebrionidae</taxon>
        <taxon>Tenebrionidae incertae sedis</taxon>
        <taxon>Tribolium</taxon>
    </lineage>
</organism>
<evidence type="ECO:0000256" key="2">
    <source>
        <dbReference type="ARBA" id="ARBA00023108"/>
    </source>
</evidence>
<reference evidence="5 6" key="2">
    <citation type="journal article" date="2010" name="Nucleic Acids Res.">
        <title>BeetleBase in 2010: revisions to provide comprehensive genomic information for Tribolium castaneum.</title>
        <authorList>
            <person name="Kim H.S."/>
            <person name="Murphy T."/>
            <person name="Xia J."/>
            <person name="Caragea D."/>
            <person name="Park Y."/>
            <person name="Beeman R.W."/>
            <person name="Lorenzen M.D."/>
            <person name="Butcher S."/>
            <person name="Manak J.R."/>
            <person name="Brown S.J."/>
        </authorList>
    </citation>
    <scope>GENOME REANNOTATION</scope>
    <source>
        <strain evidence="5 6">Georgia GA2</strain>
    </source>
</reference>
<name>D6WLR1_TRICA</name>
<evidence type="ECO:0000313" key="6">
    <source>
        <dbReference type="Proteomes" id="UP000007266"/>
    </source>
</evidence>
<dbReference type="FunCoup" id="D6WLR1">
    <property type="interactions" value="23"/>
</dbReference>
<dbReference type="Pfam" id="PF06585">
    <property type="entry name" value="JHBP"/>
    <property type="match status" value="1"/>
</dbReference>
<protein>
    <submittedName>
        <fullName evidence="5">Protein takeout-like Protein</fullName>
    </submittedName>
</protein>
<keyword evidence="2" id="KW-0090">Biological rhythms</keyword>
<dbReference type="PANTHER" id="PTHR11008">
    <property type="entry name" value="PROTEIN TAKEOUT-LIKE PROTEIN"/>
    <property type="match status" value="1"/>
</dbReference>
<dbReference type="InterPro" id="IPR010562">
    <property type="entry name" value="Haemolymph_juvenile_hormone-bd"/>
</dbReference>
<evidence type="ECO:0000256" key="1">
    <source>
        <dbReference type="ARBA" id="ARBA00022729"/>
    </source>
</evidence>
<dbReference type="AlphaFoldDB" id="D6WLR1"/>
<comment type="similarity">
    <text evidence="3">Belongs to the TO family.</text>
</comment>
<reference evidence="5 6" key="1">
    <citation type="journal article" date="2008" name="Nature">
        <title>The genome of the model beetle and pest Tribolium castaneum.</title>
        <authorList>
            <consortium name="Tribolium Genome Sequencing Consortium"/>
            <person name="Richards S."/>
            <person name="Gibbs R.A."/>
            <person name="Weinstock G.M."/>
            <person name="Brown S.J."/>
            <person name="Denell R."/>
            <person name="Beeman R.W."/>
            <person name="Gibbs R."/>
            <person name="Beeman R.W."/>
            <person name="Brown S.J."/>
            <person name="Bucher G."/>
            <person name="Friedrich M."/>
            <person name="Grimmelikhuijzen C.J."/>
            <person name="Klingler M."/>
            <person name="Lorenzen M."/>
            <person name="Richards S."/>
            <person name="Roth S."/>
            <person name="Schroder R."/>
            <person name="Tautz D."/>
            <person name="Zdobnov E.M."/>
            <person name="Muzny D."/>
            <person name="Gibbs R.A."/>
            <person name="Weinstock G.M."/>
            <person name="Attaway T."/>
            <person name="Bell S."/>
            <person name="Buhay C.J."/>
            <person name="Chandrabose M.N."/>
            <person name="Chavez D."/>
            <person name="Clerk-Blankenburg K.P."/>
            <person name="Cree A."/>
            <person name="Dao M."/>
            <person name="Davis C."/>
            <person name="Chacko J."/>
            <person name="Dinh H."/>
            <person name="Dugan-Rocha S."/>
            <person name="Fowler G."/>
            <person name="Garner T.T."/>
            <person name="Garnes J."/>
            <person name="Gnirke A."/>
            <person name="Hawes A."/>
            <person name="Hernandez J."/>
            <person name="Hines S."/>
            <person name="Holder M."/>
            <person name="Hume J."/>
            <person name="Jhangiani S.N."/>
            <person name="Joshi V."/>
            <person name="Khan Z.M."/>
            <person name="Jackson L."/>
            <person name="Kovar C."/>
            <person name="Kowis A."/>
            <person name="Lee S."/>
            <person name="Lewis L.R."/>
            <person name="Margolis J."/>
            <person name="Morgan M."/>
            <person name="Nazareth L.V."/>
            <person name="Nguyen N."/>
            <person name="Okwuonu G."/>
            <person name="Parker D."/>
            <person name="Richards S."/>
            <person name="Ruiz S.J."/>
            <person name="Santibanez J."/>
            <person name="Savard J."/>
            <person name="Scherer S.E."/>
            <person name="Schneider B."/>
            <person name="Sodergren E."/>
            <person name="Tautz D."/>
            <person name="Vattahil S."/>
            <person name="Villasana D."/>
            <person name="White C.S."/>
            <person name="Wright R."/>
            <person name="Park Y."/>
            <person name="Beeman R.W."/>
            <person name="Lord J."/>
            <person name="Oppert B."/>
            <person name="Lorenzen M."/>
            <person name="Brown S."/>
            <person name="Wang L."/>
            <person name="Savard J."/>
            <person name="Tautz D."/>
            <person name="Richards S."/>
            <person name="Weinstock G."/>
            <person name="Gibbs R.A."/>
            <person name="Liu Y."/>
            <person name="Worley K."/>
            <person name="Weinstock G."/>
            <person name="Elsik C.G."/>
            <person name="Reese J.T."/>
            <person name="Elhaik E."/>
            <person name="Landan G."/>
            <person name="Graur D."/>
            <person name="Arensburger P."/>
            <person name="Atkinson P."/>
            <person name="Beeman R.W."/>
            <person name="Beidler J."/>
            <person name="Brown S.J."/>
            <person name="Demuth J.P."/>
            <person name="Drury D.W."/>
            <person name="Du Y.Z."/>
            <person name="Fujiwara H."/>
            <person name="Lorenzen M."/>
            <person name="Maselli V."/>
            <person name="Osanai M."/>
            <person name="Park Y."/>
            <person name="Robertson H.M."/>
            <person name="Tu Z."/>
            <person name="Wang J.J."/>
            <person name="Wang S."/>
            <person name="Richards S."/>
            <person name="Song H."/>
            <person name="Zhang L."/>
            <person name="Sodergren E."/>
            <person name="Werner D."/>
            <person name="Stanke M."/>
            <person name="Morgenstern B."/>
            <person name="Solovyev V."/>
            <person name="Kosarev P."/>
            <person name="Brown G."/>
            <person name="Chen H.C."/>
            <person name="Ermolaeva O."/>
            <person name="Hlavina W."/>
            <person name="Kapustin Y."/>
            <person name="Kiryutin B."/>
            <person name="Kitts P."/>
            <person name="Maglott D."/>
            <person name="Pruitt K."/>
            <person name="Sapojnikov V."/>
            <person name="Souvorov A."/>
            <person name="Mackey A.J."/>
            <person name="Waterhouse R.M."/>
            <person name="Wyder S."/>
            <person name="Zdobnov E.M."/>
            <person name="Zdobnov E.M."/>
            <person name="Wyder S."/>
            <person name="Kriventseva E.V."/>
            <person name="Kadowaki T."/>
            <person name="Bork P."/>
            <person name="Aranda M."/>
            <person name="Bao R."/>
            <person name="Beermann A."/>
            <person name="Berns N."/>
            <person name="Bolognesi R."/>
            <person name="Bonneton F."/>
            <person name="Bopp D."/>
            <person name="Brown S.J."/>
            <person name="Bucher G."/>
            <person name="Butts T."/>
            <person name="Chaumot A."/>
            <person name="Denell R.E."/>
            <person name="Ferrier D.E."/>
            <person name="Friedrich M."/>
            <person name="Gordon C.M."/>
            <person name="Jindra M."/>
            <person name="Klingler M."/>
            <person name="Lan Q."/>
            <person name="Lattorff H.M."/>
            <person name="Laudet V."/>
            <person name="von Levetsow C."/>
            <person name="Liu Z."/>
            <person name="Lutz R."/>
            <person name="Lynch J.A."/>
            <person name="da Fonseca R.N."/>
            <person name="Posnien N."/>
            <person name="Reuter R."/>
            <person name="Roth S."/>
            <person name="Savard J."/>
            <person name="Schinko J.B."/>
            <person name="Schmitt C."/>
            <person name="Schoppmeier M."/>
            <person name="Schroder R."/>
            <person name="Shippy T.D."/>
            <person name="Simonnet F."/>
            <person name="Marques-Souza H."/>
            <person name="Tautz D."/>
            <person name="Tomoyasu Y."/>
            <person name="Trauner J."/>
            <person name="Van der Zee M."/>
            <person name="Vervoort M."/>
            <person name="Wittkopp N."/>
            <person name="Wimmer E.A."/>
            <person name="Yang X."/>
            <person name="Jones A.K."/>
            <person name="Sattelle D.B."/>
            <person name="Ebert P.R."/>
            <person name="Nelson D."/>
            <person name="Scott J.G."/>
            <person name="Beeman R.W."/>
            <person name="Muthukrishnan S."/>
            <person name="Kramer K.J."/>
            <person name="Arakane Y."/>
            <person name="Beeman R.W."/>
            <person name="Zhu Q."/>
            <person name="Hogenkamp D."/>
            <person name="Dixit R."/>
            <person name="Oppert B."/>
            <person name="Jiang H."/>
            <person name="Zou Z."/>
            <person name="Marshall J."/>
            <person name="Elpidina E."/>
            <person name="Vinokurov K."/>
            <person name="Oppert C."/>
            <person name="Zou Z."/>
            <person name="Evans J."/>
            <person name="Lu Z."/>
            <person name="Zhao P."/>
            <person name="Sumathipala N."/>
            <person name="Altincicek B."/>
            <person name="Vilcinskas A."/>
            <person name="Williams M."/>
            <person name="Hultmark D."/>
            <person name="Hetru C."/>
            <person name="Jiang H."/>
            <person name="Grimmelikhuijzen C.J."/>
            <person name="Hauser F."/>
            <person name="Cazzamali G."/>
            <person name="Williamson M."/>
            <person name="Park Y."/>
            <person name="Li B."/>
            <person name="Tanaka Y."/>
            <person name="Predel R."/>
            <person name="Neupert S."/>
            <person name="Schachtner J."/>
            <person name="Verleyen P."/>
            <person name="Raible F."/>
            <person name="Bork P."/>
            <person name="Friedrich M."/>
            <person name="Walden K.K."/>
            <person name="Robertson H.M."/>
            <person name="Angeli S."/>
            <person name="Foret S."/>
            <person name="Bucher G."/>
            <person name="Schuetz S."/>
            <person name="Maleszka R."/>
            <person name="Wimmer E.A."/>
            <person name="Beeman R.W."/>
            <person name="Lorenzen M."/>
            <person name="Tomoyasu Y."/>
            <person name="Miller S.C."/>
            <person name="Grossmann D."/>
            <person name="Bucher G."/>
        </authorList>
    </citation>
    <scope>NUCLEOTIDE SEQUENCE [LARGE SCALE GENOMIC DNA]</scope>
    <source>
        <strain evidence="5 6">Georgia GA2</strain>
    </source>
</reference>
<keyword evidence="4" id="KW-1133">Transmembrane helix</keyword>